<organism evidence="1">
    <name type="scientific">bioreactor metagenome</name>
    <dbReference type="NCBI Taxonomy" id="1076179"/>
    <lineage>
        <taxon>unclassified sequences</taxon>
        <taxon>metagenomes</taxon>
        <taxon>ecological metagenomes</taxon>
    </lineage>
</organism>
<dbReference type="AlphaFoldDB" id="A0A645HXH0"/>
<comment type="caution">
    <text evidence="1">The sequence shown here is derived from an EMBL/GenBank/DDBJ whole genome shotgun (WGS) entry which is preliminary data.</text>
</comment>
<sequence>MIEAFFGRIHFLRHLVPHIAFFSLQDIQLFNGCQVPRGSGLADDGGDVQNKVLVIEIYDLID</sequence>
<dbReference type="EMBL" id="VSSQ01097550">
    <property type="protein sequence ID" value="MPN40864.1"/>
    <property type="molecule type" value="Genomic_DNA"/>
</dbReference>
<reference evidence="1" key="1">
    <citation type="submission" date="2019-08" db="EMBL/GenBank/DDBJ databases">
        <authorList>
            <person name="Kucharzyk K."/>
            <person name="Murdoch R.W."/>
            <person name="Higgins S."/>
            <person name="Loffler F."/>
        </authorList>
    </citation>
    <scope>NUCLEOTIDE SEQUENCE</scope>
</reference>
<evidence type="ECO:0000313" key="1">
    <source>
        <dbReference type="EMBL" id="MPN40864.1"/>
    </source>
</evidence>
<gene>
    <name evidence="1" type="ORF">SDC9_188404</name>
</gene>
<protein>
    <submittedName>
        <fullName evidence="1">Uncharacterized protein</fullName>
    </submittedName>
</protein>
<name>A0A645HXH0_9ZZZZ</name>
<accession>A0A645HXH0</accession>
<proteinExistence type="predicted"/>